<dbReference type="OrthoDB" id="1340773at2"/>
<dbReference type="AlphaFoldDB" id="A0A317TBG1"/>
<comment type="caution">
    <text evidence="3">The sequence shown here is derived from an EMBL/GenBank/DDBJ whole genome shotgun (WGS) entry which is preliminary data.</text>
</comment>
<sequence length="312" mass="36112">MARPMKTGLDYFPLDCVPDGKLELFIAENGAEGFGILVILWRLIYKDEGYYIKFDNDLVLRIRRASLSHAETIENVINNALKRGIFDKSMYGSYGILTSAGIQKRYLTITERRKEVRVILEFLLIDVCEYKNLFIVNNNPENTGLSTQSKVKECKRKNVSFPSVSTLEGENRVKFLSSSFLKSPFRKEAYDFADWFRTLAPESVTFDRDAWAQVWEQLRRIDDRKNPDEMKLAIQWARADPFWSTNFFSPLKLRKRNEDKVMYIDIFLAKMKQAKYTENGTQNGRLGNQKPLDKAGAEEVAASVASDPRLRR</sequence>
<dbReference type="Proteomes" id="UP000246278">
    <property type="component" value="Unassembled WGS sequence"/>
</dbReference>
<dbReference type="PANTHER" id="PTHR39196">
    <property type="entry name" value="PRIMOSOME, DNAD SUBUNIT"/>
    <property type="match status" value="1"/>
</dbReference>
<evidence type="ECO:0000313" key="3">
    <source>
        <dbReference type="EMBL" id="PWW83056.1"/>
    </source>
</evidence>
<evidence type="ECO:0000256" key="1">
    <source>
        <dbReference type="SAM" id="MobiDB-lite"/>
    </source>
</evidence>
<dbReference type="PANTHER" id="PTHR39196:SF1">
    <property type="entry name" value="PRIMOSOME, DNAD SUBUNIT"/>
    <property type="match status" value="1"/>
</dbReference>
<proteinExistence type="predicted"/>
<keyword evidence="4" id="KW-1185">Reference proteome</keyword>
<feature type="region of interest" description="Disordered" evidence="1">
    <location>
        <begin position="279"/>
        <end position="312"/>
    </location>
</feature>
<organism evidence="3 4">
    <name type="scientific">Prosthecochloris marina</name>
    <dbReference type="NCBI Taxonomy" id="2017681"/>
    <lineage>
        <taxon>Bacteria</taxon>
        <taxon>Pseudomonadati</taxon>
        <taxon>Chlorobiota</taxon>
        <taxon>Chlorobiia</taxon>
        <taxon>Chlorobiales</taxon>
        <taxon>Chlorobiaceae</taxon>
        <taxon>Prosthecochloris</taxon>
    </lineage>
</organism>
<gene>
    <name evidence="3" type="ORF">CR164_00390</name>
</gene>
<dbReference type="EMBL" id="PDNZ01000001">
    <property type="protein sequence ID" value="PWW83056.1"/>
    <property type="molecule type" value="Genomic_DNA"/>
</dbReference>
<evidence type="ECO:0000259" key="2">
    <source>
        <dbReference type="Pfam" id="PF14297"/>
    </source>
</evidence>
<dbReference type="Pfam" id="PF14297">
    <property type="entry name" value="Lin1244_N"/>
    <property type="match status" value="1"/>
</dbReference>
<feature type="domain" description="Lin1244/Lin1753-like N-terminal" evidence="2">
    <location>
        <begin position="11"/>
        <end position="102"/>
    </location>
</feature>
<evidence type="ECO:0000313" key="4">
    <source>
        <dbReference type="Proteomes" id="UP000246278"/>
    </source>
</evidence>
<protein>
    <recommendedName>
        <fullName evidence="2">Lin1244/Lin1753-like N-terminal domain-containing protein</fullName>
    </recommendedName>
</protein>
<accession>A0A317TBG1</accession>
<dbReference type="InterPro" id="IPR025400">
    <property type="entry name" value="Lin1244/Lin1753-like_N"/>
</dbReference>
<name>A0A317TBG1_9CHLB</name>
<reference evidence="4" key="1">
    <citation type="submission" date="2017-10" db="EMBL/GenBank/DDBJ databases">
        <authorList>
            <person name="Gaisin V.A."/>
            <person name="Rysina M.S."/>
            <person name="Grouzdev D.S."/>
        </authorList>
    </citation>
    <scope>NUCLEOTIDE SEQUENCE [LARGE SCALE GENOMIC DNA]</scope>
    <source>
        <strain evidence="4">V1</strain>
    </source>
</reference>